<name>A0AAV7X8B9_9NEOP</name>
<evidence type="ECO:0000313" key="1">
    <source>
        <dbReference type="EMBL" id="KAJ1520952.1"/>
    </source>
</evidence>
<organism evidence="1 2">
    <name type="scientific">Megalurothrips usitatus</name>
    <name type="common">bean blossom thrips</name>
    <dbReference type="NCBI Taxonomy" id="439358"/>
    <lineage>
        <taxon>Eukaryota</taxon>
        <taxon>Metazoa</taxon>
        <taxon>Ecdysozoa</taxon>
        <taxon>Arthropoda</taxon>
        <taxon>Hexapoda</taxon>
        <taxon>Insecta</taxon>
        <taxon>Pterygota</taxon>
        <taxon>Neoptera</taxon>
        <taxon>Paraneoptera</taxon>
        <taxon>Thysanoptera</taxon>
        <taxon>Terebrantia</taxon>
        <taxon>Thripoidea</taxon>
        <taxon>Thripidae</taxon>
        <taxon>Megalurothrips</taxon>
    </lineage>
</organism>
<accession>A0AAV7X8B9</accession>
<comment type="caution">
    <text evidence="1">The sequence shown here is derived from an EMBL/GenBank/DDBJ whole genome shotgun (WGS) entry which is preliminary data.</text>
</comment>
<evidence type="ECO:0000313" key="2">
    <source>
        <dbReference type="Proteomes" id="UP001075354"/>
    </source>
</evidence>
<dbReference type="AlphaFoldDB" id="A0AAV7X8B9"/>
<gene>
    <name evidence="1" type="ORF">ONE63_004029</name>
</gene>
<dbReference type="Proteomes" id="UP001075354">
    <property type="component" value="Chromosome 14"/>
</dbReference>
<proteinExistence type="predicted"/>
<sequence>MLCLNMKLASRLKGDKSRGQDRGAPSTLGGLALGGLGVGALGSVPRDATLLGAALAGHHRDRSKSLCVDRVMAALVRPGYDPATLAARDLNLHNIQRRRASSAM</sequence>
<dbReference type="EMBL" id="JAPTSV010000014">
    <property type="protein sequence ID" value="KAJ1520952.1"/>
    <property type="molecule type" value="Genomic_DNA"/>
</dbReference>
<protein>
    <submittedName>
        <fullName evidence="1">Uncharacterized protein</fullName>
    </submittedName>
</protein>
<keyword evidence="2" id="KW-1185">Reference proteome</keyword>
<reference evidence="1" key="1">
    <citation type="submission" date="2022-12" db="EMBL/GenBank/DDBJ databases">
        <title>Chromosome-level genome assembly of the bean flower thrips Megalurothrips usitatus.</title>
        <authorList>
            <person name="Ma L."/>
            <person name="Liu Q."/>
            <person name="Li H."/>
            <person name="Cai W."/>
        </authorList>
    </citation>
    <scope>NUCLEOTIDE SEQUENCE</scope>
    <source>
        <strain evidence="1">Cailab_2022a</strain>
    </source>
</reference>